<reference evidence="3 4" key="1">
    <citation type="submission" date="2024-03" db="EMBL/GenBank/DDBJ databases">
        <title>Complete genome sequence of the green alga Chloropicon roscoffensis RCC1871.</title>
        <authorList>
            <person name="Lemieux C."/>
            <person name="Pombert J.-F."/>
            <person name="Otis C."/>
            <person name="Turmel M."/>
        </authorList>
    </citation>
    <scope>NUCLEOTIDE SEQUENCE [LARGE SCALE GENOMIC DNA]</scope>
    <source>
        <strain evidence="3 4">RCC1871</strain>
    </source>
</reference>
<dbReference type="Pfam" id="PF13385">
    <property type="entry name" value="Laminin_G_3"/>
    <property type="match status" value="1"/>
</dbReference>
<proteinExistence type="predicted"/>
<evidence type="ECO:0000259" key="2">
    <source>
        <dbReference type="Pfam" id="PF01833"/>
    </source>
</evidence>
<evidence type="ECO:0000313" key="3">
    <source>
        <dbReference type="EMBL" id="WZN64354.1"/>
    </source>
</evidence>
<keyword evidence="1" id="KW-0732">Signal</keyword>
<keyword evidence="4" id="KW-1185">Reference proteome</keyword>
<dbReference type="AlphaFoldDB" id="A0AAX4PF30"/>
<evidence type="ECO:0000256" key="1">
    <source>
        <dbReference type="SAM" id="SignalP"/>
    </source>
</evidence>
<feature type="domain" description="IPT/TIG" evidence="2">
    <location>
        <begin position="401"/>
        <end position="472"/>
    </location>
</feature>
<feature type="signal peptide" evidence="1">
    <location>
        <begin position="1"/>
        <end position="23"/>
    </location>
</feature>
<protein>
    <recommendedName>
        <fullName evidence="2">IPT/TIG domain-containing protein</fullName>
    </recommendedName>
</protein>
<dbReference type="InterPro" id="IPR002909">
    <property type="entry name" value="IPT_dom"/>
</dbReference>
<dbReference type="InterPro" id="IPR013783">
    <property type="entry name" value="Ig-like_fold"/>
</dbReference>
<name>A0AAX4PF30_9CHLO</name>
<dbReference type="Pfam" id="PF01833">
    <property type="entry name" value="TIG"/>
    <property type="match status" value="1"/>
</dbReference>
<dbReference type="InterPro" id="IPR013320">
    <property type="entry name" value="ConA-like_dom_sf"/>
</dbReference>
<accession>A0AAX4PF30</accession>
<dbReference type="SUPFAM" id="SSF49899">
    <property type="entry name" value="Concanavalin A-like lectins/glucanases"/>
    <property type="match status" value="1"/>
</dbReference>
<feature type="chain" id="PRO_5043590110" description="IPT/TIG domain-containing protein" evidence="1">
    <location>
        <begin position="24"/>
        <end position="533"/>
    </location>
</feature>
<gene>
    <name evidence="3" type="ORF">HKI87_09g59100</name>
</gene>
<sequence>MRAKSIALLAAFAVLLAASSGSAQTIDWCDDGTDAATSGTVYEAYYVQETCIPLCVKKSTNTSYDGNLAIDKVTVESPGVYPTGAVFDYPYDEINFPASGVLKTVAGYSDTDPFKRDYCFTPQHGEECVYTTCFKGADGDSSSSATSVRCYKIEVYNSALEFTGTEEASSDDLSKEVGPNDGFSMATWVYPTCSSAGNQTVMYFGSTRDFSTSLGTDKGLQVRNAIKYSTDSSGESTFFYYDDYVGAVFADNKYCCGKWHYVGISVGADNKAFLFVDGGVAKSQVTGSRNTIKFDVKAFQTASRPDNNLDGDGQGTFKVGHYAGEGFKGIVDEVSVFDRALTSTEMHSNMEKRDLAGSEGLKGYFTMTGAFPIASQAGSSTLTASVGTPAKVKKAIPTMIPCVLGLQHSVGPSDGSCPTDVYGWSMSDGLAPVCSFGGRVIQGTYVDDKTIKCETPGHVSPRYVNVLASNDAGTQFTTSLVGKEVKHLYMESSLYVDGNGGGAEADSVCKDLPTRAVTFGGWFCPKCGPPASS</sequence>
<dbReference type="EMBL" id="CP151509">
    <property type="protein sequence ID" value="WZN64354.1"/>
    <property type="molecule type" value="Genomic_DNA"/>
</dbReference>
<dbReference type="Proteomes" id="UP001472866">
    <property type="component" value="Chromosome 09"/>
</dbReference>
<dbReference type="Gene3D" id="2.60.120.200">
    <property type="match status" value="1"/>
</dbReference>
<dbReference type="Gene3D" id="2.60.40.10">
    <property type="entry name" value="Immunoglobulins"/>
    <property type="match status" value="1"/>
</dbReference>
<evidence type="ECO:0000313" key="4">
    <source>
        <dbReference type="Proteomes" id="UP001472866"/>
    </source>
</evidence>
<dbReference type="InterPro" id="IPR014756">
    <property type="entry name" value="Ig_E-set"/>
</dbReference>
<organism evidence="3 4">
    <name type="scientific">Chloropicon roscoffensis</name>
    <dbReference type="NCBI Taxonomy" id="1461544"/>
    <lineage>
        <taxon>Eukaryota</taxon>
        <taxon>Viridiplantae</taxon>
        <taxon>Chlorophyta</taxon>
        <taxon>Chloropicophyceae</taxon>
        <taxon>Chloropicales</taxon>
        <taxon>Chloropicaceae</taxon>
        <taxon>Chloropicon</taxon>
    </lineage>
</organism>
<dbReference type="SUPFAM" id="SSF81296">
    <property type="entry name" value="E set domains"/>
    <property type="match status" value="1"/>
</dbReference>